<evidence type="ECO:0000256" key="5">
    <source>
        <dbReference type="ARBA" id="ARBA00023027"/>
    </source>
</evidence>
<comment type="pathway">
    <text evidence="6">Amino-acid biosynthesis.</text>
</comment>
<dbReference type="GO" id="GO:0006564">
    <property type="term" value="P:L-serine biosynthetic process"/>
    <property type="evidence" value="ECO:0007669"/>
    <property type="project" value="UniProtKB-ARBA"/>
</dbReference>
<dbReference type="InterPro" id="IPR036291">
    <property type="entry name" value="NAD(P)-bd_dom_sf"/>
</dbReference>
<dbReference type="InterPro" id="IPR006139">
    <property type="entry name" value="D-isomer_2_OHA_DH_cat_dom"/>
</dbReference>
<keyword evidence="4 9" id="KW-0560">Oxidoreductase</keyword>
<dbReference type="InterPro" id="IPR006140">
    <property type="entry name" value="D-isomer_DH_NAD-bd"/>
</dbReference>
<dbReference type="AlphaFoldDB" id="A0A3A3FWG2"/>
<dbReference type="InterPro" id="IPR050418">
    <property type="entry name" value="D-iso_2-hydroxyacid_DH_PdxB"/>
</dbReference>
<dbReference type="Gene3D" id="3.30.70.260">
    <property type="match status" value="1"/>
</dbReference>
<dbReference type="EC" id="1.1.1.399" evidence="3"/>
<evidence type="ECO:0000256" key="3">
    <source>
        <dbReference type="ARBA" id="ARBA00013001"/>
    </source>
</evidence>
<dbReference type="FunFam" id="3.40.50.720:FF:000041">
    <property type="entry name" value="D-3-phosphoglycerate dehydrogenase"/>
    <property type="match status" value="1"/>
</dbReference>
<evidence type="ECO:0000313" key="14">
    <source>
        <dbReference type="Proteomes" id="UP000265955"/>
    </source>
</evidence>
<evidence type="ECO:0000256" key="9">
    <source>
        <dbReference type="RuleBase" id="RU003719"/>
    </source>
</evidence>
<reference evidence="14" key="1">
    <citation type="submission" date="2018-09" db="EMBL/GenBank/DDBJ databases">
        <authorList>
            <person name="Zhu H."/>
        </authorList>
    </citation>
    <scope>NUCLEOTIDE SEQUENCE [LARGE SCALE GENOMIC DNA]</scope>
    <source>
        <strain evidence="14">K1R23-30</strain>
    </source>
</reference>
<evidence type="ECO:0000256" key="4">
    <source>
        <dbReference type="ARBA" id="ARBA00023002"/>
    </source>
</evidence>
<comment type="catalytic activity">
    <reaction evidence="8">
        <text>(R)-2-hydroxyglutarate + NAD(+) = 2-oxoglutarate + NADH + H(+)</text>
        <dbReference type="Rhea" id="RHEA:49612"/>
        <dbReference type="ChEBI" id="CHEBI:15378"/>
        <dbReference type="ChEBI" id="CHEBI:15801"/>
        <dbReference type="ChEBI" id="CHEBI:16810"/>
        <dbReference type="ChEBI" id="CHEBI:57540"/>
        <dbReference type="ChEBI" id="CHEBI:57945"/>
        <dbReference type="EC" id="1.1.1.399"/>
    </reaction>
</comment>
<proteinExistence type="inferred from homology"/>
<dbReference type="Pfam" id="PF02826">
    <property type="entry name" value="2-Hacid_dh_C"/>
    <property type="match status" value="1"/>
</dbReference>
<evidence type="ECO:0000259" key="11">
    <source>
        <dbReference type="Pfam" id="PF02826"/>
    </source>
</evidence>
<dbReference type="CDD" id="cd12176">
    <property type="entry name" value="PGDH_3"/>
    <property type="match status" value="1"/>
</dbReference>
<keyword evidence="5" id="KW-0520">NAD</keyword>
<dbReference type="InterPro" id="IPR054480">
    <property type="entry name" value="AHAS_small-like_ACT"/>
</dbReference>
<dbReference type="CDD" id="cd04901">
    <property type="entry name" value="ACT_3PGDH"/>
    <property type="match status" value="1"/>
</dbReference>
<keyword evidence="14" id="KW-1185">Reference proteome</keyword>
<feature type="domain" description="Acetolactate synthase small subunit-like ACT" evidence="12">
    <location>
        <begin position="332"/>
        <end position="378"/>
    </location>
</feature>
<dbReference type="SUPFAM" id="SSF52283">
    <property type="entry name" value="Formate/glycerate dehydrogenase catalytic domain-like"/>
    <property type="match status" value="1"/>
</dbReference>
<dbReference type="SUPFAM" id="SSF55021">
    <property type="entry name" value="ACT-like"/>
    <property type="match status" value="1"/>
</dbReference>
<dbReference type="EMBL" id="QYUO01000001">
    <property type="protein sequence ID" value="RJF98491.1"/>
    <property type="molecule type" value="Genomic_DNA"/>
</dbReference>
<dbReference type="PANTHER" id="PTHR43761:SF1">
    <property type="entry name" value="D-ISOMER SPECIFIC 2-HYDROXYACID DEHYDROGENASE CATALYTIC DOMAIN-CONTAINING PROTEIN-RELATED"/>
    <property type="match status" value="1"/>
</dbReference>
<feature type="domain" description="D-isomer specific 2-hydroxyacid dehydrogenase catalytic" evidence="10">
    <location>
        <begin position="4"/>
        <end position="317"/>
    </location>
</feature>
<evidence type="ECO:0000256" key="8">
    <source>
        <dbReference type="ARBA" id="ARBA00048126"/>
    </source>
</evidence>
<dbReference type="RefSeq" id="WP_119768443.1">
    <property type="nucleotide sequence ID" value="NZ_QYUO01000001.1"/>
</dbReference>
<dbReference type="GO" id="GO:0047545">
    <property type="term" value="F:(S)-2-hydroxyglutarate dehydrogenase activity"/>
    <property type="evidence" value="ECO:0007669"/>
    <property type="project" value="UniProtKB-ARBA"/>
</dbReference>
<dbReference type="PROSITE" id="PS00671">
    <property type="entry name" value="D_2_HYDROXYACID_DH_3"/>
    <property type="match status" value="1"/>
</dbReference>
<name>A0A3A3FWG2_9BURK</name>
<evidence type="ECO:0000259" key="12">
    <source>
        <dbReference type="Pfam" id="PF22629"/>
    </source>
</evidence>
<evidence type="ECO:0000256" key="2">
    <source>
        <dbReference type="ARBA" id="ARBA00005854"/>
    </source>
</evidence>
<dbReference type="GO" id="GO:0051287">
    <property type="term" value="F:NAD binding"/>
    <property type="evidence" value="ECO:0007669"/>
    <property type="project" value="InterPro"/>
</dbReference>
<evidence type="ECO:0000313" key="13">
    <source>
        <dbReference type="EMBL" id="RJF98491.1"/>
    </source>
</evidence>
<protein>
    <recommendedName>
        <fullName evidence="7">2-oxoglutarate reductase</fullName>
        <ecNumber evidence="3">1.1.1.399</ecNumber>
    </recommendedName>
    <alternativeName>
        <fullName evidence="7">2-oxoglutarate reductase</fullName>
    </alternativeName>
</protein>
<dbReference type="InterPro" id="IPR045865">
    <property type="entry name" value="ACT-like_dom_sf"/>
</dbReference>
<dbReference type="OrthoDB" id="9805416at2"/>
<comment type="similarity">
    <text evidence="2 9">Belongs to the D-isomer specific 2-hydroxyacid dehydrogenase family.</text>
</comment>
<dbReference type="NCBIfam" id="NF008759">
    <property type="entry name" value="PRK11790.1"/>
    <property type="match status" value="1"/>
</dbReference>
<dbReference type="PANTHER" id="PTHR43761">
    <property type="entry name" value="D-ISOMER SPECIFIC 2-HYDROXYACID DEHYDROGENASE FAMILY PROTEIN (AFU_ORTHOLOGUE AFUA_1G13630)"/>
    <property type="match status" value="1"/>
</dbReference>
<evidence type="ECO:0000259" key="10">
    <source>
        <dbReference type="Pfam" id="PF00389"/>
    </source>
</evidence>
<comment type="function">
    <text evidence="1">Catalyzes the reversible oxidation of 3-phospho-D-glycerate to 3-phosphonooxypyruvate, the first step of the phosphorylated L-serine biosynthesis pathway. Also catalyzes the reversible oxidation of 2-hydroxyglutarate to 2-oxoglutarate.</text>
</comment>
<dbReference type="Pfam" id="PF22629">
    <property type="entry name" value="ACT_AHAS_ss"/>
    <property type="match status" value="1"/>
</dbReference>
<dbReference type="Proteomes" id="UP000265955">
    <property type="component" value="Unassembled WGS sequence"/>
</dbReference>
<evidence type="ECO:0000256" key="1">
    <source>
        <dbReference type="ARBA" id="ARBA00003800"/>
    </source>
</evidence>
<sequence length="399" mass="43050">MAKIVLLEKIHPSAVDHLRSEGFTEIVQLPTALKSNELRTTLADVDVVGIRSATHVSADTLKHLPNLKAIGCFCIGTNQVDLPAAAAQGIPVFNAPFSNTRSVAELVIAQAILLLRRIPEKNARTHRGHWDKSAQGAYEVRNKVLGIIGYGNIGAQVGILAESVGMRVTYYDVESKLPLGNARPAATLEGLLEQADIVTLHVPGGSLTENLMTTERIATMKPTAVLINASRGGVVDIDALNAALRERRLAGAALDVFPAEPKNDKEEFVSPLRGLDNVILTPHIGGSTEEAQENIGREVADKLARFLKAGTTRWAVNFPEIPHLEKEAKSRILHVHRNEPGVIARMNADFAEAGMNIVAQHLQTRGPIGYVMTDVDAPIPAALLNKLRGEPATIRCELL</sequence>
<comment type="caution">
    <text evidence="13">The sequence shown here is derived from an EMBL/GenBank/DDBJ whole genome shotgun (WGS) entry which is preliminary data.</text>
</comment>
<dbReference type="InterPro" id="IPR029753">
    <property type="entry name" value="D-isomer_DH_CS"/>
</dbReference>
<dbReference type="Gene3D" id="3.40.50.720">
    <property type="entry name" value="NAD(P)-binding Rossmann-like Domain"/>
    <property type="match status" value="2"/>
</dbReference>
<evidence type="ECO:0000256" key="7">
    <source>
        <dbReference type="ARBA" id="ARBA00030455"/>
    </source>
</evidence>
<organism evidence="13 14">
    <name type="scientific">Noviherbaspirillum saxi</name>
    <dbReference type="NCBI Taxonomy" id="2320863"/>
    <lineage>
        <taxon>Bacteria</taxon>
        <taxon>Pseudomonadati</taxon>
        <taxon>Pseudomonadota</taxon>
        <taxon>Betaproteobacteria</taxon>
        <taxon>Burkholderiales</taxon>
        <taxon>Oxalobacteraceae</taxon>
        <taxon>Noviherbaspirillum</taxon>
    </lineage>
</organism>
<gene>
    <name evidence="13" type="ORF">D3871_08215</name>
</gene>
<dbReference type="PROSITE" id="PS00065">
    <property type="entry name" value="D_2_HYDROXYACID_DH_1"/>
    <property type="match status" value="1"/>
</dbReference>
<dbReference type="GO" id="GO:0004617">
    <property type="term" value="F:phosphoglycerate dehydrogenase activity"/>
    <property type="evidence" value="ECO:0007669"/>
    <property type="project" value="UniProtKB-ARBA"/>
</dbReference>
<dbReference type="InterPro" id="IPR029752">
    <property type="entry name" value="D-isomer_DH_CS1"/>
</dbReference>
<dbReference type="Pfam" id="PF00389">
    <property type="entry name" value="2-Hacid_dh"/>
    <property type="match status" value="1"/>
</dbReference>
<accession>A0A3A3FWG2</accession>
<feature type="domain" description="D-isomer specific 2-hydroxyacid dehydrogenase NAD-binding" evidence="11">
    <location>
        <begin position="109"/>
        <end position="285"/>
    </location>
</feature>
<dbReference type="SUPFAM" id="SSF51735">
    <property type="entry name" value="NAD(P)-binding Rossmann-fold domains"/>
    <property type="match status" value="1"/>
</dbReference>
<evidence type="ECO:0000256" key="6">
    <source>
        <dbReference type="ARBA" id="ARBA00029440"/>
    </source>
</evidence>